<dbReference type="EMBL" id="CP129970">
    <property type="protein sequence ID" value="WMN06012.1"/>
    <property type="molecule type" value="Genomic_DNA"/>
</dbReference>
<proteinExistence type="predicted"/>
<evidence type="ECO:0000313" key="1">
    <source>
        <dbReference type="EMBL" id="WMN06012.1"/>
    </source>
</evidence>
<dbReference type="RefSeq" id="WP_308355711.1">
    <property type="nucleotide sequence ID" value="NZ_CP129970.2"/>
</dbReference>
<name>A0AA51N4B1_9BACT</name>
<organism evidence="1 2">
    <name type="scientific">Marivirga arenosa</name>
    <dbReference type="NCBI Taxonomy" id="3059076"/>
    <lineage>
        <taxon>Bacteria</taxon>
        <taxon>Pseudomonadati</taxon>
        <taxon>Bacteroidota</taxon>
        <taxon>Cytophagia</taxon>
        <taxon>Cytophagales</taxon>
        <taxon>Marivirgaceae</taxon>
        <taxon>Marivirga</taxon>
    </lineage>
</organism>
<gene>
    <name evidence="1" type="ORF">QYS48_31280</name>
</gene>
<accession>A0AA51N4B1</accession>
<reference evidence="1" key="1">
    <citation type="submission" date="2023-08" db="EMBL/GenBank/DDBJ databases">
        <title>Comparative genomics and taxonomic characterization of three novel marine species of genus Marivirga.</title>
        <authorList>
            <person name="Muhammad N."/>
            <person name="Kim S.-G."/>
        </authorList>
    </citation>
    <scope>NUCLEOTIDE SEQUENCE [LARGE SCALE GENOMIC DNA]</scope>
    <source>
        <strain evidence="1">ABR2-2</strain>
    </source>
</reference>
<sequence length="1564" mass="175512">MKNYLFIFVFLLSTISVHGIDRNNLLKLKRVEARTITNLRVDSVAIPKSKIKPVLFENFKRVRQFNDQKINQSITSKFDVLPNEGLFFDSEMNEDSINYFREEAFKTYNKIEEDNRFIDYLTLGQSFQLPVGIKKTIGGLSYTVMFTKVRLTENNAYIDAFLTIKLPSDKILAFMGRGIEFSASGGITGTGRVELLGNNNIDFDSDPDNNKVLLTLFGGDALKPGNTYAEFDCYGFKELSIDAGITFSRDFLKLENPDGTLSNDRVTSRFTTKVSSWNDIVVDLSLPRFQLASLKGWSFEVSNAIFDFSDNQNASGIVFPADYDSPYFNNGLQSLWRGFYFREVNVFLPNEFNKKGSDQRTSFYAYDLIIDELGFTGVIGAKNILDLNDGNADSWKLSVNDINVEFYKSEFISGNLSGEIEVPSLETDEPLAYSGTFNVNGNYDLIARLQSTAKFNVFQADLNLEPNSLIELKGIEGKFKPRAVLHGSMNLKPTTSSGKKVAEVNGLVFQSLVLQTEAPYLDAQYFGFENNSDGNTVGGFSIGIEKVALEIDSENRRVGIQTELTVNLVKAADNGFGAKSAFTIWANQNQIEERITYEYDRLELDGIAIKVDRPGFSFDGSLVFYEGDNTYGNGFKGSVLAEFGSDDSPITVQATALFGSVDGFRYWYVDAMAEWPNGLPVVAPFAINGLGGGAFYHMRQQGLNENIGSQLGRSVSNIIYIPDDNVHLGIKASVTFSIQNAESTANGKAEFGIAFNSKGGINQIAFNGSVEMMTGQFNTGPDVIKDLASKVSNQEAITSEPGSAFRGDVRLLFDNVNNSFHGVIDVYVNAAGGVVTGSNPGYLAGRSIIHFEENYWYIHIGKPTNPIGIQFLGLAKADTYFMIGHEIPPLPPPPPEIWRILDKDEKAHSETLEAENIDNLALRSGKGFAFGANFTVDTGQKEYLMFYGRFAATAGFDINLSHIQAKCKGEQDIIGINGWYASGQAYFGLWATIGMDIKLKFIDKRVEIFYGALAALMQVEGPNPFWMKGNAAGTFSVLDGLVEGNFDFELEIGEKCEKVSLGDSPLKEMNIIAELTPASGTTEVDVFTSPQAVFNIPVEKEFKVLDFERNPKYYRVKLDYFKLMDGATEMDANISFNSEKNVFVLDPKRILPSESQLDLKVKIHFEEKKNGVWTDYKENGKTVTESMDYTFTSGLQPDYIPKDLVEYSYPIEGMVNFYQNEYNQGYIKLTDAGLTRPFEKEGRWDLKAAFTDKSGNSVRTDFTYNDNTQEVRFDLDPLDNDKIYHFQLLRVPSTENVKVDSNVKQVKTSTKTEMDGKDLTFEVETQEAEGSIEALTEEEIFSLYFRTSKYNTLGEKFFSDDYDKSTGSRFRLRHGVHQLSIDFNAGFERFGDYEINGGANVDPLIYIEADFENNIWYQNHLGPLVYNGYPYFPIGNVEKIRIEENLTYGVPPKTAFYISQPDTDLRVNQSTNFDQTFFKEYKYFAVKYFAADYVEKQYTELRDEATTYYATRSRTARIENFITSVFPIIRKGSYPTNFKYILPGGISGQSNFILYFTSNVGEAE</sequence>
<protein>
    <submittedName>
        <fullName evidence="1">Uncharacterized protein</fullName>
    </submittedName>
</protein>
<keyword evidence="2" id="KW-1185">Reference proteome</keyword>
<dbReference type="Proteomes" id="UP001244443">
    <property type="component" value="Chromosome"/>
</dbReference>
<evidence type="ECO:0000313" key="2">
    <source>
        <dbReference type="Proteomes" id="UP001244443"/>
    </source>
</evidence>